<feature type="coiled-coil region" evidence="1">
    <location>
        <begin position="5"/>
        <end position="60"/>
    </location>
</feature>
<dbReference type="GO" id="GO:0000151">
    <property type="term" value="C:ubiquitin ligase complex"/>
    <property type="evidence" value="ECO:0007669"/>
    <property type="project" value="TreeGrafter"/>
</dbReference>
<dbReference type="EMBL" id="JAGDFM010000176">
    <property type="protein sequence ID" value="KAG7383471.1"/>
    <property type="molecule type" value="Genomic_DNA"/>
</dbReference>
<dbReference type="GO" id="GO:0051865">
    <property type="term" value="P:protein autoubiquitination"/>
    <property type="evidence" value="ECO:0007669"/>
    <property type="project" value="TreeGrafter"/>
</dbReference>
<proteinExistence type="predicted"/>
<keyword evidence="1" id="KW-0175">Coiled coil</keyword>
<dbReference type="OrthoDB" id="66510at2759"/>
<dbReference type="PANTHER" id="PTHR31531:SF2">
    <property type="entry name" value="E3 UBIQUITIN-PROTEIN LIGASE E3D"/>
    <property type="match status" value="1"/>
</dbReference>
<comment type="caution">
    <text evidence="2">The sequence shown here is derived from an EMBL/GenBank/DDBJ whole genome shotgun (WGS) entry which is preliminary data.</text>
</comment>
<organism evidence="2 3">
    <name type="scientific">Phytophthora pseudosyringae</name>
    <dbReference type="NCBI Taxonomy" id="221518"/>
    <lineage>
        <taxon>Eukaryota</taxon>
        <taxon>Sar</taxon>
        <taxon>Stramenopiles</taxon>
        <taxon>Oomycota</taxon>
        <taxon>Peronosporomycetes</taxon>
        <taxon>Peronosporales</taxon>
        <taxon>Peronosporaceae</taxon>
        <taxon>Phytophthora</taxon>
    </lineage>
</organism>
<name>A0A8T1VQR8_9STRA</name>
<dbReference type="Proteomes" id="UP000694044">
    <property type="component" value="Unassembled WGS sequence"/>
</dbReference>
<dbReference type="Pfam" id="PF09814">
    <property type="entry name" value="HECT_2"/>
    <property type="match status" value="1"/>
</dbReference>
<dbReference type="GO" id="GO:0005829">
    <property type="term" value="C:cytosol"/>
    <property type="evidence" value="ECO:0007669"/>
    <property type="project" value="TreeGrafter"/>
</dbReference>
<gene>
    <name evidence="2" type="ORF">PHYPSEUDO_003633</name>
</gene>
<accession>A0A8T1VQR8</accession>
<evidence type="ECO:0000256" key="1">
    <source>
        <dbReference type="SAM" id="Coils"/>
    </source>
</evidence>
<protein>
    <submittedName>
        <fullName evidence="2">Uncharacterized protein</fullName>
    </submittedName>
</protein>
<dbReference type="GO" id="GO:0043161">
    <property type="term" value="P:proteasome-mediated ubiquitin-dependent protein catabolic process"/>
    <property type="evidence" value="ECO:0007669"/>
    <property type="project" value="TreeGrafter"/>
</dbReference>
<reference evidence="2" key="1">
    <citation type="submission" date="2021-02" db="EMBL/GenBank/DDBJ databases">
        <authorList>
            <person name="Palmer J.M."/>
        </authorList>
    </citation>
    <scope>NUCLEOTIDE SEQUENCE</scope>
    <source>
        <strain evidence="2">SCRP734</strain>
    </source>
</reference>
<evidence type="ECO:0000313" key="3">
    <source>
        <dbReference type="Proteomes" id="UP000694044"/>
    </source>
</evidence>
<dbReference type="AlphaFoldDB" id="A0A8T1VQR8"/>
<dbReference type="GO" id="GO:0000209">
    <property type="term" value="P:protein polyubiquitination"/>
    <property type="evidence" value="ECO:0007669"/>
    <property type="project" value="TreeGrafter"/>
</dbReference>
<dbReference type="GO" id="GO:0030332">
    <property type="term" value="F:cyclin binding"/>
    <property type="evidence" value="ECO:0007669"/>
    <property type="project" value="TreeGrafter"/>
</dbReference>
<evidence type="ECO:0000313" key="2">
    <source>
        <dbReference type="EMBL" id="KAG7383471.1"/>
    </source>
</evidence>
<dbReference type="InterPro" id="IPR019193">
    <property type="entry name" value="UBQ-conj_enz_E2-bd_prot"/>
</dbReference>
<dbReference type="GO" id="GO:0005634">
    <property type="term" value="C:nucleus"/>
    <property type="evidence" value="ECO:0007669"/>
    <property type="project" value="TreeGrafter"/>
</dbReference>
<sequence>MEAEAQALLAELRTAREEHARALAAVDQVRDTLGNARKEYDEARAAEAASEDELARAAEALARDLQRLDVDGQTDGNEAATPQIEGSLVEYHANIGCYQCYLFLDSHHDGDKAQTPFDVAKLGVRVDFPRVELTYRRESADARVVEQEEGVGVVWCTEIERNVDVSLCTVEDKEDHWYLRLPIRPSDKQPLGGFSSFTQVSSFELRPESYASVCCRGCNAQLLGGHGGTSIEKVLPLPSANWMDMFDFWGAGIGAFEHIPRDDIHAQKHRVLVGESYVLLHASDFVAGTTAADHEDEAAVAPGDNAKEEREWVPLACAACSERVGLSSVEQPETVRLHKHLVSARRSLESAAEGSSTAQEENVFAKYTIDSILSAKLLEMADSDGKFRFVLTSSGDKHDQDLTCVKESNHPPPAPATAADAPSTELQLQLLSWETMIQQQNETKFLRVLKVLYGPRQPTPALPGLLASHEVSLPPAMCSAIAKRLQTSSTLLPSSLRTFNRMNVGYLFA</sequence>
<keyword evidence="3" id="KW-1185">Reference proteome</keyword>
<dbReference type="PANTHER" id="PTHR31531">
    <property type="entry name" value="E3 UBIQUITIN-PROTEIN LIGASE E3D FAMILY MEMBER"/>
    <property type="match status" value="1"/>
</dbReference>
<dbReference type="GO" id="GO:0031624">
    <property type="term" value="F:ubiquitin conjugating enzyme binding"/>
    <property type="evidence" value="ECO:0007669"/>
    <property type="project" value="TreeGrafter"/>
</dbReference>
<dbReference type="GO" id="GO:0006513">
    <property type="term" value="P:protein monoubiquitination"/>
    <property type="evidence" value="ECO:0007669"/>
    <property type="project" value="TreeGrafter"/>
</dbReference>
<dbReference type="GO" id="GO:0061630">
    <property type="term" value="F:ubiquitin protein ligase activity"/>
    <property type="evidence" value="ECO:0007669"/>
    <property type="project" value="TreeGrafter"/>
</dbReference>